<dbReference type="InParanoid" id="K5W5G0"/>
<reference evidence="1 2" key="1">
    <citation type="journal article" date="2012" name="BMC Genomics">
        <title>Comparative genomics of the white-rot fungi, Phanerochaete carnosa and P. chrysosporium, to elucidate the genetic basis of the distinct wood types they colonize.</title>
        <authorList>
            <person name="Suzuki H."/>
            <person name="MacDonald J."/>
            <person name="Syed K."/>
            <person name="Salamov A."/>
            <person name="Hori C."/>
            <person name="Aerts A."/>
            <person name="Henrissat B."/>
            <person name="Wiebenga A."/>
            <person name="vanKuyk P.A."/>
            <person name="Barry K."/>
            <person name="Lindquist E."/>
            <person name="LaButti K."/>
            <person name="Lapidus A."/>
            <person name="Lucas S."/>
            <person name="Coutinho P."/>
            <person name="Gong Y."/>
            <person name="Samejima M."/>
            <person name="Mahadevan R."/>
            <person name="Abou-Zaid M."/>
            <person name="de Vries R.P."/>
            <person name="Igarashi K."/>
            <person name="Yadav J.S."/>
            <person name="Grigoriev I.V."/>
            <person name="Master E.R."/>
        </authorList>
    </citation>
    <scope>NUCLEOTIDE SEQUENCE [LARGE SCALE GENOMIC DNA]</scope>
    <source>
        <strain evidence="1 2">HHB-10118-sp</strain>
    </source>
</reference>
<dbReference type="EMBL" id="JH930473">
    <property type="protein sequence ID" value="EKM54194.1"/>
    <property type="molecule type" value="Genomic_DNA"/>
</dbReference>
<accession>K5W5G0</accession>
<evidence type="ECO:0000313" key="1">
    <source>
        <dbReference type="EMBL" id="EKM54194.1"/>
    </source>
</evidence>
<dbReference type="HOGENOM" id="CLU_3056088_0_0_1"/>
<sequence>MACVGLISPDSINAWSQWMQPIAWCVSLQMSQIEYMRLPPRTQGVWNVDLHRIC</sequence>
<dbReference type="RefSeq" id="XP_007396894.1">
    <property type="nucleotide sequence ID" value="XM_007396832.1"/>
</dbReference>
<dbReference type="KEGG" id="pco:PHACADRAFT_174689"/>
<feature type="non-terminal residue" evidence="1">
    <location>
        <position position="54"/>
    </location>
</feature>
<evidence type="ECO:0000313" key="2">
    <source>
        <dbReference type="Proteomes" id="UP000008370"/>
    </source>
</evidence>
<dbReference type="AlphaFoldDB" id="K5W5G0"/>
<keyword evidence="2" id="KW-1185">Reference proteome</keyword>
<name>K5W5G0_PHACS</name>
<dbReference type="Proteomes" id="UP000008370">
    <property type="component" value="Unassembled WGS sequence"/>
</dbReference>
<protein>
    <submittedName>
        <fullName evidence="1">Uncharacterized protein</fullName>
    </submittedName>
</protein>
<dbReference type="GeneID" id="18909684"/>
<organism evidence="1 2">
    <name type="scientific">Phanerochaete carnosa (strain HHB-10118-sp)</name>
    <name type="common">White-rot fungus</name>
    <name type="synonym">Peniophora carnosa</name>
    <dbReference type="NCBI Taxonomy" id="650164"/>
    <lineage>
        <taxon>Eukaryota</taxon>
        <taxon>Fungi</taxon>
        <taxon>Dikarya</taxon>
        <taxon>Basidiomycota</taxon>
        <taxon>Agaricomycotina</taxon>
        <taxon>Agaricomycetes</taxon>
        <taxon>Polyporales</taxon>
        <taxon>Phanerochaetaceae</taxon>
        <taxon>Phanerochaete</taxon>
    </lineage>
</organism>
<gene>
    <name evidence="1" type="ORF">PHACADRAFT_174689</name>
</gene>
<proteinExistence type="predicted"/>